<feature type="compositionally biased region" description="Acidic residues" evidence="1">
    <location>
        <begin position="115"/>
        <end position="124"/>
    </location>
</feature>
<feature type="region of interest" description="Disordered" evidence="1">
    <location>
        <begin position="99"/>
        <end position="135"/>
    </location>
</feature>
<dbReference type="AlphaFoldDB" id="A0AAU9LG27"/>
<evidence type="ECO:0000313" key="2">
    <source>
        <dbReference type="EMBL" id="CAH1411989.1"/>
    </source>
</evidence>
<dbReference type="PANTHER" id="PTHR45023:SF4">
    <property type="entry name" value="GLYCINE-RICH PROTEIN-RELATED"/>
    <property type="match status" value="1"/>
</dbReference>
<protein>
    <submittedName>
        <fullName evidence="2">Uncharacterized protein</fullName>
    </submittedName>
</protein>
<accession>A0AAU9LG27</accession>
<dbReference type="EMBL" id="CAKMRJ010000001">
    <property type="protein sequence ID" value="CAH1411989.1"/>
    <property type="molecule type" value="Genomic_DNA"/>
</dbReference>
<gene>
    <name evidence="2" type="ORF">LVIROSA_LOCUS45</name>
</gene>
<reference evidence="2 3" key="1">
    <citation type="submission" date="2022-01" db="EMBL/GenBank/DDBJ databases">
        <authorList>
            <person name="Xiong W."/>
            <person name="Schranz E."/>
        </authorList>
    </citation>
    <scope>NUCLEOTIDE SEQUENCE [LARGE SCALE GENOMIC DNA]</scope>
</reference>
<evidence type="ECO:0000256" key="1">
    <source>
        <dbReference type="SAM" id="MobiDB-lite"/>
    </source>
</evidence>
<keyword evidence="3" id="KW-1185">Reference proteome</keyword>
<name>A0AAU9LG27_9ASTR</name>
<dbReference type="PANTHER" id="PTHR45023">
    <property type="match status" value="1"/>
</dbReference>
<comment type="caution">
    <text evidence="2">The sequence shown here is derived from an EMBL/GenBank/DDBJ whole genome shotgun (WGS) entry which is preliminary data.</text>
</comment>
<sequence>MGRDQDYWTSDQCNSKWNLVNKLVTQWNEIYANFEKQWASGESEASLLKKKTHVTFQDDMLYLFKFIYVWEVVKRSIRWKELATHEDIVNPPKRSWTSSYSSSQKMSSDGHIDVDFNDDNDDIEEIRPSPRPMGRYKAKVRAKGKMKSDIVKFIGRNGVVNYIGGNDGTNNTIEYNRGEAYD</sequence>
<dbReference type="Proteomes" id="UP001157418">
    <property type="component" value="Unassembled WGS sequence"/>
</dbReference>
<evidence type="ECO:0000313" key="3">
    <source>
        <dbReference type="Proteomes" id="UP001157418"/>
    </source>
</evidence>
<proteinExistence type="predicted"/>
<organism evidence="2 3">
    <name type="scientific">Lactuca virosa</name>
    <dbReference type="NCBI Taxonomy" id="75947"/>
    <lineage>
        <taxon>Eukaryota</taxon>
        <taxon>Viridiplantae</taxon>
        <taxon>Streptophyta</taxon>
        <taxon>Embryophyta</taxon>
        <taxon>Tracheophyta</taxon>
        <taxon>Spermatophyta</taxon>
        <taxon>Magnoliopsida</taxon>
        <taxon>eudicotyledons</taxon>
        <taxon>Gunneridae</taxon>
        <taxon>Pentapetalae</taxon>
        <taxon>asterids</taxon>
        <taxon>campanulids</taxon>
        <taxon>Asterales</taxon>
        <taxon>Asteraceae</taxon>
        <taxon>Cichorioideae</taxon>
        <taxon>Cichorieae</taxon>
        <taxon>Lactucinae</taxon>
        <taxon>Lactuca</taxon>
    </lineage>
</organism>